<sequence length="467" mass="53469">MNNPGLESGLGNNISDNILSTHIQIESMITNLNKDNYESTLSFLREMNQKFKSYIYELIQYVAEIRPFNFSLLKNLWLALDLPITNRKSMFMSYLQNKTELEEQRIPKCKYINRYPHSNLLPDLIYSQNIDAIREISTDYDLYEEIIQVNNTFYTPLDYSAFCGSKNCFDFFHSIGAKTTSQTVKCAIRGGSADIVLTVKPKKSEYQDLIYEAVAFHRNHIVEWFLNESKNLQVELSFCISSFNTEAYRIFSKSYKGDVNKRNENGWTPLIVASRTGNEPIVKDLLNRGAMPELKDGHCKNALVYASKRNHIDIVKLLLDHSFEDNLKTINCWTPLIAASYKGNDEIVKLLLEKGFSVDQCDEDGKTSLIWASLMGNLSTVKILIECNADINAKDLDGCQPLHYSAREGHADVCKYLISKGANINSLSNCGWDPLKYALKYQRADTIRELIRSGSKQPRTFLIHRFL</sequence>
<feature type="repeat" description="ANK" evidence="3">
    <location>
        <begin position="265"/>
        <end position="297"/>
    </location>
</feature>
<dbReference type="PROSITE" id="PS50088">
    <property type="entry name" value="ANK_REPEAT"/>
    <property type="match status" value="4"/>
</dbReference>
<organism evidence="5 6">
    <name type="scientific">Trichomonas vaginalis (strain ATCC PRA-98 / G3)</name>
    <dbReference type="NCBI Taxonomy" id="412133"/>
    <lineage>
        <taxon>Eukaryota</taxon>
        <taxon>Metamonada</taxon>
        <taxon>Parabasalia</taxon>
        <taxon>Trichomonadida</taxon>
        <taxon>Trichomonadidae</taxon>
        <taxon>Trichomonas</taxon>
    </lineage>
</organism>
<evidence type="ECO:0000256" key="1">
    <source>
        <dbReference type="ARBA" id="ARBA00022737"/>
    </source>
</evidence>
<feature type="domain" description="DUF3447" evidence="4">
    <location>
        <begin position="178"/>
        <end position="248"/>
    </location>
</feature>
<dbReference type="AlphaFoldDB" id="A2DDJ9"/>
<evidence type="ECO:0000259" key="4">
    <source>
        <dbReference type="Pfam" id="PF11929"/>
    </source>
</evidence>
<dbReference type="PANTHER" id="PTHR24171">
    <property type="entry name" value="ANKYRIN REPEAT DOMAIN-CONTAINING PROTEIN 39-RELATED"/>
    <property type="match status" value="1"/>
</dbReference>
<reference evidence="5" key="2">
    <citation type="journal article" date="2007" name="Science">
        <title>Draft genome sequence of the sexually transmitted pathogen Trichomonas vaginalis.</title>
        <authorList>
            <person name="Carlton J.M."/>
            <person name="Hirt R.P."/>
            <person name="Silva J.C."/>
            <person name="Delcher A.L."/>
            <person name="Schatz M."/>
            <person name="Zhao Q."/>
            <person name="Wortman J.R."/>
            <person name="Bidwell S.L."/>
            <person name="Alsmark U.C.M."/>
            <person name="Besteiro S."/>
            <person name="Sicheritz-Ponten T."/>
            <person name="Noel C.J."/>
            <person name="Dacks J.B."/>
            <person name="Foster P.G."/>
            <person name="Simillion C."/>
            <person name="Van de Peer Y."/>
            <person name="Miranda-Saavedra D."/>
            <person name="Barton G.J."/>
            <person name="Westrop G.D."/>
            <person name="Mueller S."/>
            <person name="Dessi D."/>
            <person name="Fiori P.L."/>
            <person name="Ren Q."/>
            <person name="Paulsen I."/>
            <person name="Zhang H."/>
            <person name="Bastida-Corcuera F.D."/>
            <person name="Simoes-Barbosa A."/>
            <person name="Brown M.T."/>
            <person name="Hayes R.D."/>
            <person name="Mukherjee M."/>
            <person name="Okumura C.Y."/>
            <person name="Schneider R."/>
            <person name="Smith A.J."/>
            <person name="Vanacova S."/>
            <person name="Villalvazo M."/>
            <person name="Haas B.J."/>
            <person name="Pertea M."/>
            <person name="Feldblyum T.V."/>
            <person name="Utterback T.R."/>
            <person name="Shu C.L."/>
            <person name="Osoegawa K."/>
            <person name="de Jong P.J."/>
            <person name="Hrdy I."/>
            <person name="Horvathova L."/>
            <person name="Zubacova Z."/>
            <person name="Dolezal P."/>
            <person name="Malik S.B."/>
            <person name="Logsdon J.M. Jr."/>
            <person name="Henze K."/>
            <person name="Gupta A."/>
            <person name="Wang C.C."/>
            <person name="Dunne R.L."/>
            <person name="Upcroft J.A."/>
            <person name="Upcroft P."/>
            <person name="White O."/>
            <person name="Salzberg S.L."/>
            <person name="Tang P."/>
            <person name="Chiu C.-H."/>
            <person name="Lee Y.-S."/>
            <person name="Embley T.M."/>
            <person name="Coombs G.H."/>
            <person name="Mottram J.C."/>
            <person name="Tachezy J."/>
            <person name="Fraser-Liggett C.M."/>
            <person name="Johnson P.J."/>
        </authorList>
    </citation>
    <scope>NUCLEOTIDE SEQUENCE [LARGE SCALE GENOMIC DNA]</scope>
    <source>
        <strain evidence="5">G3</strain>
    </source>
</reference>
<feature type="repeat" description="ANK" evidence="3">
    <location>
        <begin position="397"/>
        <end position="429"/>
    </location>
</feature>
<dbReference type="KEGG" id="tva:5466943"/>
<evidence type="ECO:0000256" key="2">
    <source>
        <dbReference type="ARBA" id="ARBA00023043"/>
    </source>
</evidence>
<proteinExistence type="predicted"/>
<dbReference type="RefSeq" id="XP_001582361.1">
    <property type="nucleotide sequence ID" value="XM_001582311.1"/>
</dbReference>
<dbReference type="SMR" id="A2DDJ9"/>
<dbReference type="OrthoDB" id="539213at2759"/>
<evidence type="ECO:0000256" key="3">
    <source>
        <dbReference type="PROSITE-ProRule" id="PRU00023"/>
    </source>
</evidence>
<dbReference type="Proteomes" id="UP000001542">
    <property type="component" value="Unassembled WGS sequence"/>
</dbReference>
<protein>
    <recommendedName>
        <fullName evidence="4">DUF3447 domain-containing protein</fullName>
    </recommendedName>
</protein>
<reference evidence="5" key="1">
    <citation type="submission" date="2006-10" db="EMBL/GenBank/DDBJ databases">
        <authorList>
            <person name="Amadeo P."/>
            <person name="Zhao Q."/>
            <person name="Wortman J."/>
            <person name="Fraser-Liggett C."/>
            <person name="Carlton J."/>
        </authorList>
    </citation>
    <scope>NUCLEOTIDE SEQUENCE</scope>
    <source>
        <strain evidence="5">G3</strain>
    </source>
</reference>
<dbReference type="SMART" id="SM00248">
    <property type="entry name" value="ANK"/>
    <property type="match status" value="8"/>
</dbReference>
<dbReference type="Pfam" id="PF11929">
    <property type="entry name" value="DUF3447"/>
    <property type="match status" value="1"/>
</dbReference>
<evidence type="ECO:0000313" key="6">
    <source>
        <dbReference type="Proteomes" id="UP000001542"/>
    </source>
</evidence>
<dbReference type="InterPro" id="IPR036770">
    <property type="entry name" value="Ankyrin_rpt-contain_sf"/>
</dbReference>
<dbReference type="InterPro" id="IPR002110">
    <property type="entry name" value="Ankyrin_rpt"/>
</dbReference>
<dbReference type="EMBL" id="DS113190">
    <property type="protein sequence ID" value="EAY21375.1"/>
    <property type="molecule type" value="Genomic_DNA"/>
</dbReference>
<dbReference type="Pfam" id="PF12796">
    <property type="entry name" value="Ank_2"/>
    <property type="match status" value="1"/>
</dbReference>
<dbReference type="Gene3D" id="1.25.40.20">
    <property type="entry name" value="Ankyrin repeat-containing domain"/>
    <property type="match status" value="1"/>
</dbReference>
<dbReference type="InParanoid" id="A2DDJ9"/>
<dbReference type="PROSITE" id="PS50297">
    <property type="entry name" value="ANK_REP_REGION"/>
    <property type="match status" value="4"/>
</dbReference>
<accession>A2DDJ9</accession>
<evidence type="ECO:0000313" key="5">
    <source>
        <dbReference type="EMBL" id="EAY21375.1"/>
    </source>
</evidence>
<dbReference type="PANTHER" id="PTHR24171:SF10">
    <property type="entry name" value="ANKYRIN REPEAT DOMAIN-CONTAINING PROTEIN 29-LIKE"/>
    <property type="match status" value="1"/>
</dbReference>
<keyword evidence="6" id="KW-1185">Reference proteome</keyword>
<gene>
    <name evidence="5" type="ORF">TVAG_198120</name>
</gene>
<dbReference type="Pfam" id="PF00023">
    <property type="entry name" value="Ank"/>
    <property type="match status" value="2"/>
</dbReference>
<dbReference type="InterPro" id="IPR020683">
    <property type="entry name" value="DUF3447"/>
</dbReference>
<dbReference type="VEuPathDB" id="TrichDB:TVAGG3_0998530"/>
<dbReference type="eggNOG" id="KOG0502">
    <property type="taxonomic scope" value="Eukaryota"/>
</dbReference>
<dbReference type="VEuPathDB" id="TrichDB:TVAG_198120"/>
<dbReference type="SUPFAM" id="SSF48403">
    <property type="entry name" value="Ankyrin repeat"/>
    <property type="match status" value="1"/>
</dbReference>
<dbReference type="STRING" id="5722.A2DDJ9"/>
<name>A2DDJ9_TRIV3</name>
<feature type="repeat" description="ANK" evidence="3">
    <location>
        <begin position="331"/>
        <end position="363"/>
    </location>
</feature>
<keyword evidence="1" id="KW-0677">Repeat</keyword>
<keyword evidence="2 3" id="KW-0040">ANK repeat</keyword>
<feature type="repeat" description="ANK" evidence="3">
    <location>
        <begin position="364"/>
        <end position="396"/>
    </location>
</feature>